<proteinExistence type="predicted"/>
<accession>A0A4R6WLQ1</accession>
<dbReference type="EMBL" id="SNYV01000011">
    <property type="protein sequence ID" value="TDQ79255.1"/>
    <property type="molecule type" value="Genomic_DNA"/>
</dbReference>
<evidence type="ECO:0000259" key="3">
    <source>
        <dbReference type="Pfam" id="PF16344"/>
    </source>
</evidence>
<dbReference type="OrthoDB" id="9771237at2"/>
<dbReference type="PANTHER" id="PTHR30273:SF2">
    <property type="entry name" value="PROTEIN FECR"/>
    <property type="match status" value="1"/>
</dbReference>
<name>A0A4R6WLQ1_9SPHI</name>
<dbReference type="InterPro" id="IPR032508">
    <property type="entry name" value="FecR_C"/>
</dbReference>
<comment type="caution">
    <text evidence="4">The sequence shown here is derived from an EMBL/GenBank/DDBJ whole genome shotgun (WGS) entry which is preliminary data.</text>
</comment>
<dbReference type="Gene3D" id="3.55.50.30">
    <property type="match status" value="1"/>
</dbReference>
<evidence type="ECO:0000256" key="1">
    <source>
        <dbReference type="SAM" id="Phobius"/>
    </source>
</evidence>
<protein>
    <submittedName>
        <fullName evidence="4">FecR family protein</fullName>
    </submittedName>
</protein>
<dbReference type="InterPro" id="IPR012373">
    <property type="entry name" value="Ferrdict_sens_TM"/>
</dbReference>
<feature type="transmembrane region" description="Helical" evidence="1">
    <location>
        <begin position="86"/>
        <end position="109"/>
    </location>
</feature>
<feature type="domain" description="FecR protein" evidence="2">
    <location>
        <begin position="177"/>
        <end position="269"/>
    </location>
</feature>
<reference evidence="4 5" key="1">
    <citation type="submission" date="2019-03" db="EMBL/GenBank/DDBJ databases">
        <title>Genomic Encyclopedia of Archaeal and Bacterial Type Strains, Phase II (KMG-II): from individual species to whole genera.</title>
        <authorList>
            <person name="Goeker M."/>
        </authorList>
    </citation>
    <scope>NUCLEOTIDE SEQUENCE [LARGE SCALE GENOMIC DNA]</scope>
    <source>
        <strain evidence="4 5">DSM 28353</strain>
    </source>
</reference>
<dbReference type="Pfam" id="PF04773">
    <property type="entry name" value="FecR"/>
    <property type="match status" value="1"/>
</dbReference>
<dbReference type="FunFam" id="2.60.120.1440:FF:000001">
    <property type="entry name" value="Putative anti-sigma factor"/>
    <property type="match status" value="1"/>
</dbReference>
<evidence type="ECO:0000259" key="2">
    <source>
        <dbReference type="Pfam" id="PF04773"/>
    </source>
</evidence>
<evidence type="ECO:0000313" key="5">
    <source>
        <dbReference type="Proteomes" id="UP000295292"/>
    </source>
</evidence>
<keyword evidence="1" id="KW-0472">Membrane</keyword>
<dbReference type="Proteomes" id="UP000295292">
    <property type="component" value="Unassembled WGS sequence"/>
</dbReference>
<dbReference type="RefSeq" id="WP_133583056.1">
    <property type="nucleotide sequence ID" value="NZ_SNYV01000011.1"/>
</dbReference>
<feature type="domain" description="Protein FecR C-terminal" evidence="3">
    <location>
        <begin position="311"/>
        <end position="379"/>
    </location>
</feature>
<dbReference type="Gene3D" id="2.60.120.1440">
    <property type="match status" value="1"/>
</dbReference>
<dbReference type="AlphaFoldDB" id="A0A4R6WLQ1"/>
<evidence type="ECO:0000313" key="4">
    <source>
        <dbReference type="EMBL" id="TDQ79255.1"/>
    </source>
</evidence>
<keyword evidence="5" id="KW-1185">Reference proteome</keyword>
<dbReference type="PIRSF" id="PIRSF018266">
    <property type="entry name" value="FecR"/>
    <property type="match status" value="1"/>
</dbReference>
<keyword evidence="1" id="KW-1133">Transmembrane helix</keyword>
<dbReference type="Pfam" id="PF16344">
    <property type="entry name" value="FecR_C"/>
    <property type="match status" value="1"/>
</dbReference>
<gene>
    <name evidence="4" type="ORF">CLV99_0688</name>
</gene>
<dbReference type="PANTHER" id="PTHR30273">
    <property type="entry name" value="PERIPLASMIC SIGNAL SENSOR AND SIGMA FACTOR ACTIVATOR FECR-RELATED"/>
    <property type="match status" value="1"/>
</dbReference>
<dbReference type="GO" id="GO:0016989">
    <property type="term" value="F:sigma factor antagonist activity"/>
    <property type="evidence" value="ECO:0007669"/>
    <property type="project" value="TreeGrafter"/>
</dbReference>
<dbReference type="InterPro" id="IPR006860">
    <property type="entry name" value="FecR"/>
</dbReference>
<organism evidence="4 5">
    <name type="scientific">Sphingobacterium yanglingense</name>
    <dbReference type="NCBI Taxonomy" id="1437280"/>
    <lineage>
        <taxon>Bacteria</taxon>
        <taxon>Pseudomonadati</taxon>
        <taxon>Bacteroidota</taxon>
        <taxon>Sphingobacteriia</taxon>
        <taxon>Sphingobacteriales</taxon>
        <taxon>Sphingobacteriaceae</taxon>
        <taxon>Sphingobacterium</taxon>
    </lineage>
</organism>
<sequence>MAYIDDIFRRYQDNTCTEEELAFILRHFEQEENRTEVQDLVQRELLKDEPPELLSSSLQRIVSRNRSVVYEISEGSVNKIPSRRMVLLKWMSIAASLLLVAGISTWLYYGSNTTPVEKQHVADIAPGTNRATLTLIGGQSVILSEGQTELITGENGLSYGDGTPILENTSVQMASLITPRAGQYQVRLPDGSRVWLNAASTLQYPTRFSGETRRVELKGEAYFEVAKQKTPFIVATAGQEITVLGTHFNVTAYPEEMTTKTTLVEGKVRVSTSSGDIKELSPGLQANLDRNGLHVQQVNIDDYTAWREGIIVLERQQLSQVLRQIERWYDIEFDIDVNVQLPSETLSGDVYRDLPLAALLQTLSQQTGLRFERKERRVMVKGS</sequence>
<keyword evidence="1" id="KW-0812">Transmembrane</keyword>